<dbReference type="PROSITE" id="PS51201">
    <property type="entry name" value="RCK_N"/>
    <property type="match status" value="1"/>
</dbReference>
<dbReference type="Pfam" id="PF07885">
    <property type="entry name" value="Ion_trans_2"/>
    <property type="match status" value="1"/>
</dbReference>
<evidence type="ECO:0000313" key="4">
    <source>
        <dbReference type="EMBL" id="ENH97113.1"/>
    </source>
</evidence>
<dbReference type="InterPro" id="IPR013099">
    <property type="entry name" value="K_chnl_dom"/>
</dbReference>
<evidence type="ECO:0000256" key="1">
    <source>
        <dbReference type="ARBA" id="ARBA00004651"/>
    </source>
</evidence>
<dbReference type="PANTHER" id="PTHR43833:SF9">
    <property type="entry name" value="POTASSIUM CHANNEL PROTEIN YUGO-RELATED"/>
    <property type="match status" value="1"/>
</dbReference>
<keyword evidence="5" id="KW-1185">Reference proteome</keyword>
<dbReference type="PANTHER" id="PTHR43833">
    <property type="entry name" value="POTASSIUM CHANNEL PROTEIN 2-RELATED-RELATED"/>
    <property type="match status" value="1"/>
</dbReference>
<dbReference type="InterPro" id="IPR036291">
    <property type="entry name" value="NAD(P)-bd_dom_sf"/>
</dbReference>
<accession>N4WA05</accession>
<reference evidence="4 5" key="1">
    <citation type="submission" date="2013-03" db="EMBL/GenBank/DDBJ databases">
        <title>Draft genome sequence of Gracibacillus halophilus YIM-C55.5, a moderately halophilic and thermophilic organism from the Xiaochaidamu salt lake.</title>
        <authorList>
            <person name="Sugumar T."/>
            <person name="Polireddy D.R."/>
            <person name="Antony A."/>
            <person name="Madhava Y.R."/>
            <person name="Sivakumar N."/>
        </authorList>
    </citation>
    <scope>NUCLEOTIDE SEQUENCE [LARGE SCALE GENOMIC DNA]</scope>
    <source>
        <strain evidence="4 5">YIM-C55.5</strain>
    </source>
</reference>
<dbReference type="AlphaFoldDB" id="N4WA05"/>
<dbReference type="GO" id="GO:0005886">
    <property type="term" value="C:plasma membrane"/>
    <property type="evidence" value="ECO:0007669"/>
    <property type="project" value="UniProtKB-SubCell"/>
</dbReference>
<dbReference type="GO" id="GO:0006813">
    <property type="term" value="P:potassium ion transport"/>
    <property type="evidence" value="ECO:0007669"/>
    <property type="project" value="InterPro"/>
</dbReference>
<name>N4WA05_9BACI</name>
<dbReference type="Pfam" id="PF02254">
    <property type="entry name" value="TrkA_N"/>
    <property type="match status" value="1"/>
</dbReference>
<dbReference type="GO" id="GO:0034220">
    <property type="term" value="P:monoatomic ion transmembrane transport"/>
    <property type="evidence" value="ECO:0007669"/>
    <property type="project" value="UniProtKB-KW"/>
</dbReference>
<dbReference type="InterPro" id="IPR003148">
    <property type="entry name" value="RCK_N"/>
</dbReference>
<organism evidence="4 5">
    <name type="scientific">Gracilibacillus halophilus YIM-C55.5</name>
    <dbReference type="NCBI Taxonomy" id="1308866"/>
    <lineage>
        <taxon>Bacteria</taxon>
        <taxon>Bacillati</taxon>
        <taxon>Bacillota</taxon>
        <taxon>Bacilli</taxon>
        <taxon>Bacillales</taxon>
        <taxon>Bacillaceae</taxon>
        <taxon>Gracilibacillus</taxon>
    </lineage>
</organism>
<dbReference type="InterPro" id="IPR050721">
    <property type="entry name" value="Trk_Ktr_HKT_K-transport"/>
</dbReference>
<dbReference type="SUPFAM" id="SSF81324">
    <property type="entry name" value="Voltage-gated potassium channels"/>
    <property type="match status" value="1"/>
</dbReference>
<dbReference type="STRING" id="1308866.J416_06677"/>
<dbReference type="EMBL" id="APML01000022">
    <property type="protein sequence ID" value="ENH97113.1"/>
    <property type="molecule type" value="Genomic_DNA"/>
</dbReference>
<evidence type="ECO:0000256" key="2">
    <source>
        <dbReference type="SAM" id="Phobius"/>
    </source>
</evidence>
<keyword evidence="2" id="KW-1133">Transmembrane helix</keyword>
<dbReference type="Gene3D" id="1.10.287.70">
    <property type="match status" value="1"/>
</dbReference>
<comment type="caution">
    <text evidence="4">The sequence shown here is derived from an EMBL/GenBank/DDBJ whole genome shotgun (WGS) entry which is preliminary data.</text>
</comment>
<proteinExistence type="predicted"/>
<dbReference type="Gene3D" id="3.40.50.720">
    <property type="entry name" value="NAD(P)-binding Rossmann-like Domain"/>
    <property type="match status" value="1"/>
</dbReference>
<feature type="transmembrane region" description="Helical" evidence="2">
    <location>
        <begin position="16"/>
        <end position="37"/>
    </location>
</feature>
<comment type="subcellular location">
    <subcellularLocation>
        <location evidence="1">Cell membrane</location>
        <topology evidence="1">Multi-pass membrane protein</topology>
    </subcellularLocation>
</comment>
<sequence>MFWNRFVKLYFHLPTFIRLLFTVFFLMTVFGYLIHIIEPKHFPTFFDGVWWAFVTGSTVGYGDYVPLSTVGRTIGILLILAGGGLVTFYMATLSAGTIKHEQDLTKGRVSYKGANHLVVIGWNERTKQLMKMIKKADQQMDVVLIDHSLSSLSYQKNNIHFIHGDPTSDQILQKANIKHAKYVAITADPEKIEDEADQQTILNIIAAKGNNPDAHVIAEILTEAQKKNAKRAGANGIIRSNRFMSSLFYQEIFRTTPIQASNIIAQTLEEQQFYAIEIPHELVGNDFNDVIQHYIQEEKILTGIIRNEELFIHPPFHKKLQKEDHLLFLDPITKHM</sequence>
<keyword evidence="2" id="KW-0812">Transmembrane</keyword>
<protein>
    <submittedName>
        <fullName evidence="4">Potassium channel protein</fullName>
    </submittedName>
</protein>
<keyword evidence="4" id="KW-0407">Ion channel</keyword>
<keyword evidence="4" id="KW-0813">Transport</keyword>
<feature type="domain" description="RCK N-terminal" evidence="3">
    <location>
        <begin position="114"/>
        <end position="239"/>
    </location>
</feature>
<feature type="transmembrane region" description="Helical" evidence="2">
    <location>
        <begin position="74"/>
        <end position="98"/>
    </location>
</feature>
<dbReference type="eggNOG" id="COG1226">
    <property type="taxonomic scope" value="Bacteria"/>
</dbReference>
<dbReference type="OrthoDB" id="9785285at2"/>
<evidence type="ECO:0000313" key="5">
    <source>
        <dbReference type="Proteomes" id="UP000012283"/>
    </source>
</evidence>
<dbReference type="PATRIC" id="fig|1308866.3.peg.1346"/>
<keyword evidence="4" id="KW-0406">Ion transport</keyword>
<feature type="transmembrane region" description="Helical" evidence="2">
    <location>
        <begin position="44"/>
        <end position="62"/>
    </location>
</feature>
<keyword evidence="2" id="KW-0472">Membrane</keyword>
<dbReference type="RefSeq" id="WP_003467014.1">
    <property type="nucleotide sequence ID" value="NZ_APML01000022.1"/>
</dbReference>
<evidence type="ECO:0000259" key="3">
    <source>
        <dbReference type="PROSITE" id="PS51201"/>
    </source>
</evidence>
<dbReference type="SUPFAM" id="SSF51735">
    <property type="entry name" value="NAD(P)-binding Rossmann-fold domains"/>
    <property type="match status" value="1"/>
</dbReference>
<dbReference type="Proteomes" id="UP000012283">
    <property type="component" value="Unassembled WGS sequence"/>
</dbReference>
<gene>
    <name evidence="4" type="ORF">J416_06677</name>
</gene>